<dbReference type="InterPro" id="IPR041625">
    <property type="entry name" value="Beta-mannosidase_Ig"/>
</dbReference>
<accession>A0A9P9A7Y4</accession>
<dbReference type="FunFam" id="2.60.120.260:FF:000118">
    <property type="entry name" value="Beta-mannosidase B"/>
    <property type="match status" value="1"/>
</dbReference>
<dbReference type="GO" id="GO:0000272">
    <property type="term" value="P:polysaccharide catabolic process"/>
    <property type="evidence" value="ECO:0007669"/>
    <property type="project" value="UniProtKB-KW"/>
</dbReference>
<dbReference type="Proteomes" id="UP000770015">
    <property type="component" value="Unassembled WGS sequence"/>
</dbReference>
<gene>
    <name evidence="19" type="ORF">F5X68DRAFT_175754</name>
</gene>
<evidence type="ECO:0000259" key="17">
    <source>
        <dbReference type="Pfam" id="PF17786"/>
    </source>
</evidence>
<proteinExistence type="inferred from homology"/>
<evidence type="ECO:0000313" key="19">
    <source>
        <dbReference type="EMBL" id="KAH6670314.1"/>
    </source>
</evidence>
<evidence type="ECO:0000256" key="6">
    <source>
        <dbReference type="ARBA" id="ARBA00022525"/>
    </source>
</evidence>
<comment type="similarity">
    <text evidence="12">Belongs to the glycosyl hydrolase 2 family. Beta-mannosidase B subfamily.</text>
</comment>
<dbReference type="Pfam" id="PF17753">
    <property type="entry name" value="Ig_mannosidase"/>
    <property type="match status" value="1"/>
</dbReference>
<dbReference type="FunFam" id="3.20.20.80:FF:000050">
    <property type="entry name" value="Beta-mannosidase B"/>
    <property type="match status" value="1"/>
</dbReference>
<dbReference type="GO" id="GO:0004567">
    <property type="term" value="F:beta-mannosidase activity"/>
    <property type="evidence" value="ECO:0007669"/>
    <property type="project" value="UniProtKB-EC"/>
</dbReference>
<dbReference type="Pfam" id="PF17786">
    <property type="entry name" value="Mannosidase_ig"/>
    <property type="match status" value="1"/>
</dbReference>
<protein>
    <recommendedName>
        <fullName evidence="13">Beta-mannosidase B</fullName>
        <ecNumber evidence="5">3.2.1.25</ecNumber>
    </recommendedName>
    <alternativeName>
        <fullName evidence="14">Mannanase B</fullName>
    </alternativeName>
</protein>
<evidence type="ECO:0000259" key="18">
    <source>
        <dbReference type="Pfam" id="PF22666"/>
    </source>
</evidence>
<keyword evidence="11" id="KW-0624">Polysaccharide degradation</keyword>
<organism evidence="19 20">
    <name type="scientific">Plectosphaerella plurivora</name>
    <dbReference type="NCBI Taxonomy" id="936078"/>
    <lineage>
        <taxon>Eukaryota</taxon>
        <taxon>Fungi</taxon>
        <taxon>Dikarya</taxon>
        <taxon>Ascomycota</taxon>
        <taxon>Pezizomycotina</taxon>
        <taxon>Sordariomycetes</taxon>
        <taxon>Hypocreomycetidae</taxon>
        <taxon>Glomerellales</taxon>
        <taxon>Plectosphaerellaceae</taxon>
        <taxon>Plectosphaerella</taxon>
    </lineage>
</organism>
<dbReference type="InterPro" id="IPR054593">
    <property type="entry name" value="Beta-mannosidase-like_N2"/>
</dbReference>
<dbReference type="InterPro" id="IPR008979">
    <property type="entry name" value="Galactose-bd-like_sf"/>
</dbReference>
<dbReference type="InterPro" id="IPR017853">
    <property type="entry name" value="GH"/>
</dbReference>
<evidence type="ECO:0000256" key="5">
    <source>
        <dbReference type="ARBA" id="ARBA00012754"/>
    </source>
</evidence>
<dbReference type="Gene3D" id="2.60.40.10">
    <property type="entry name" value="Immunoglobulins"/>
    <property type="match status" value="2"/>
</dbReference>
<keyword evidence="6" id="KW-0964">Secreted</keyword>
<comment type="subcellular location">
    <subcellularLocation>
        <location evidence="2">Secreted</location>
    </subcellularLocation>
</comment>
<dbReference type="InterPro" id="IPR041447">
    <property type="entry name" value="Mannosidase_ig"/>
</dbReference>
<dbReference type="Gene3D" id="3.20.20.80">
    <property type="entry name" value="Glycosidases"/>
    <property type="match status" value="1"/>
</dbReference>
<dbReference type="Pfam" id="PF00703">
    <property type="entry name" value="Glyco_hydro_2"/>
    <property type="match status" value="1"/>
</dbReference>
<evidence type="ECO:0000256" key="13">
    <source>
        <dbReference type="ARBA" id="ARBA00041069"/>
    </source>
</evidence>
<feature type="domain" description="Beta-mannosidase-like galactose-binding" evidence="18">
    <location>
        <begin position="13"/>
        <end position="184"/>
    </location>
</feature>
<evidence type="ECO:0000256" key="10">
    <source>
        <dbReference type="ARBA" id="ARBA00023295"/>
    </source>
</evidence>
<evidence type="ECO:0000256" key="1">
    <source>
        <dbReference type="ARBA" id="ARBA00000829"/>
    </source>
</evidence>
<comment type="caution">
    <text evidence="19">The sequence shown here is derived from an EMBL/GenBank/DDBJ whole genome shotgun (WGS) entry which is preliminary data.</text>
</comment>
<keyword evidence="9" id="KW-0119">Carbohydrate metabolism</keyword>
<comment type="catalytic activity">
    <reaction evidence="1">
        <text>Hydrolysis of terminal, non-reducing beta-D-mannose residues in beta-D-mannosides.</text>
        <dbReference type="EC" id="3.2.1.25"/>
    </reaction>
</comment>
<dbReference type="PANTHER" id="PTHR43730:SF1">
    <property type="entry name" value="BETA-MANNOSIDASE"/>
    <property type="match status" value="1"/>
</dbReference>
<evidence type="ECO:0000256" key="4">
    <source>
        <dbReference type="ARBA" id="ARBA00011738"/>
    </source>
</evidence>
<dbReference type="InterPro" id="IPR013783">
    <property type="entry name" value="Ig-like_fold"/>
</dbReference>
<feature type="domain" description="Beta-mannosidase Ig-fold" evidence="16">
    <location>
        <begin position="782"/>
        <end position="838"/>
    </location>
</feature>
<evidence type="ECO:0000259" key="16">
    <source>
        <dbReference type="Pfam" id="PF17753"/>
    </source>
</evidence>
<dbReference type="InterPro" id="IPR036156">
    <property type="entry name" value="Beta-gal/glucu_dom_sf"/>
</dbReference>
<dbReference type="SUPFAM" id="SSF51445">
    <property type="entry name" value="(Trans)glycosidases"/>
    <property type="match status" value="1"/>
</dbReference>
<evidence type="ECO:0000256" key="8">
    <source>
        <dbReference type="ARBA" id="ARBA00023180"/>
    </source>
</evidence>
<dbReference type="InterPro" id="IPR006102">
    <property type="entry name" value="Ig-like_GH2"/>
</dbReference>
<feature type="domain" description="Mannosidase Ig/CBM-like" evidence="17">
    <location>
        <begin position="679"/>
        <end position="775"/>
    </location>
</feature>
<keyword evidence="8" id="KW-0325">Glycoprotein</keyword>
<dbReference type="EC" id="3.2.1.25" evidence="5"/>
<dbReference type="PANTHER" id="PTHR43730">
    <property type="entry name" value="BETA-MANNOSIDASE"/>
    <property type="match status" value="1"/>
</dbReference>
<feature type="domain" description="Glycoside hydrolase family 2 immunoglobulin-like beta-sandwich" evidence="15">
    <location>
        <begin position="195"/>
        <end position="298"/>
    </location>
</feature>
<sequence length="861" mass="97625">MMLRSRVNLSTGWSFKQRDDESPEAWLPVVKVPSQVHIDLLSHKKIPDPFIDSNELAVQWIAEKEWVYRVSFDVPALDHASTDLVFEGLDTLATVTLNGAEILKADNMHVSYRVSINHAVKSGENTLEIVFDSALLRGRELVKSHPEHEHFSRQTENSRIPVRKAQYNWGWDWGPILMTAGPWRPVYLEQYTSLVEDVWAQYTLSADLKSATGRLLARVSGSQGDSDRVLLSLSRDGKTVFEKTASISDGLAEAEFALDDVSLWHPFGYGAPNRYELSAKLLRGETPLDSSTKLIGFRRCELIQEPDAHGKSFFFRINNIDIFAGGSCWIPGDSFLAQMTPQHYRSWMERLVQGNQIMIRVWGGGIYEDDAFLEACDELGILVWHDFAFACGQYPAYPAFLENVEHEARQNLRRMRTHPSVVIWAGSNEDYQVQERYKLEYSYEDKDPQSWLKTNFPARYTYEYLLPKLVEEEDPGALYHPTSPWGDGKNSADPTVGDIHQWDIWHGLMKRYQDCDQLSGRFISEFGMEGYPHLSTTNRMISSPSQRHPGSRMMDFRNKAIDHERRLVTYVAENLRIRYDVPSYTHLTQVVQSEAMHFAYKTWRRMWGAPGDRRCGGVLVWQLNDCWPTMSWAVVDYYGVPKPGFYAIARALRPLDVGISRSCPDWTSGHADPTAAMTTQYEVWIASSRTEPVAARVEVRFISINTGKEVRDAIVKDITANPNATTEILKDTLATAGNEDGTAWELYDPFVVHAILSVNGEVVAADTAWPHPLKYLDFTARNIRVEVSPDGGEIRVSAEKPVKSFVFEEETGIKLSDNGFDVVPGETVTVKFQSEGPARADTLRWIYVGAKDGEDGQPPRV</sequence>
<dbReference type="SUPFAM" id="SSF49785">
    <property type="entry name" value="Galactose-binding domain-like"/>
    <property type="match status" value="1"/>
</dbReference>
<evidence type="ECO:0000256" key="9">
    <source>
        <dbReference type="ARBA" id="ARBA00023277"/>
    </source>
</evidence>
<evidence type="ECO:0000259" key="15">
    <source>
        <dbReference type="Pfam" id="PF00703"/>
    </source>
</evidence>
<evidence type="ECO:0000256" key="14">
    <source>
        <dbReference type="ARBA" id="ARBA00041614"/>
    </source>
</evidence>
<keyword evidence="20" id="KW-1185">Reference proteome</keyword>
<evidence type="ECO:0000256" key="11">
    <source>
        <dbReference type="ARBA" id="ARBA00023326"/>
    </source>
</evidence>
<name>A0A9P9A7Y4_9PEZI</name>
<keyword evidence="10" id="KW-0326">Glycosidase</keyword>
<dbReference type="Gene3D" id="2.60.120.260">
    <property type="entry name" value="Galactose-binding domain-like"/>
    <property type="match status" value="1"/>
</dbReference>
<dbReference type="InterPro" id="IPR050887">
    <property type="entry name" value="Beta-mannosidase_GH2"/>
</dbReference>
<evidence type="ECO:0000313" key="20">
    <source>
        <dbReference type="Proteomes" id="UP000770015"/>
    </source>
</evidence>
<dbReference type="EMBL" id="JAGSXJ010000030">
    <property type="protein sequence ID" value="KAH6670314.1"/>
    <property type="molecule type" value="Genomic_DNA"/>
</dbReference>
<dbReference type="OrthoDB" id="2866996at2759"/>
<comment type="subunit">
    <text evidence="4">Homodimer.</text>
</comment>
<dbReference type="GO" id="GO:0006516">
    <property type="term" value="P:glycoprotein catabolic process"/>
    <property type="evidence" value="ECO:0007669"/>
    <property type="project" value="TreeGrafter"/>
</dbReference>
<dbReference type="AlphaFoldDB" id="A0A9P9A7Y4"/>
<reference evidence="19" key="1">
    <citation type="journal article" date="2021" name="Nat. Commun.">
        <title>Genetic determinants of endophytism in the Arabidopsis root mycobiome.</title>
        <authorList>
            <person name="Mesny F."/>
            <person name="Miyauchi S."/>
            <person name="Thiergart T."/>
            <person name="Pickel B."/>
            <person name="Atanasova L."/>
            <person name="Karlsson M."/>
            <person name="Huettel B."/>
            <person name="Barry K.W."/>
            <person name="Haridas S."/>
            <person name="Chen C."/>
            <person name="Bauer D."/>
            <person name="Andreopoulos W."/>
            <person name="Pangilinan J."/>
            <person name="LaButti K."/>
            <person name="Riley R."/>
            <person name="Lipzen A."/>
            <person name="Clum A."/>
            <person name="Drula E."/>
            <person name="Henrissat B."/>
            <person name="Kohler A."/>
            <person name="Grigoriev I.V."/>
            <person name="Martin F.M."/>
            <person name="Hacquard S."/>
        </authorList>
    </citation>
    <scope>NUCLEOTIDE SEQUENCE</scope>
    <source>
        <strain evidence="19">MPI-SDFR-AT-0117</strain>
    </source>
</reference>
<dbReference type="GO" id="GO:0005576">
    <property type="term" value="C:extracellular region"/>
    <property type="evidence" value="ECO:0007669"/>
    <property type="project" value="UniProtKB-SubCell"/>
</dbReference>
<dbReference type="Pfam" id="PF22666">
    <property type="entry name" value="Glyco_hydro_2_N2"/>
    <property type="match status" value="1"/>
</dbReference>
<dbReference type="SUPFAM" id="SSF49303">
    <property type="entry name" value="beta-Galactosidase/glucuronidase domain"/>
    <property type="match status" value="2"/>
</dbReference>
<comment type="pathway">
    <text evidence="3">Glycan metabolism; N-glycan degradation.</text>
</comment>
<evidence type="ECO:0000256" key="7">
    <source>
        <dbReference type="ARBA" id="ARBA00022801"/>
    </source>
</evidence>
<evidence type="ECO:0000256" key="3">
    <source>
        <dbReference type="ARBA" id="ARBA00004740"/>
    </source>
</evidence>
<evidence type="ECO:0000256" key="2">
    <source>
        <dbReference type="ARBA" id="ARBA00004613"/>
    </source>
</evidence>
<keyword evidence="7" id="KW-0378">Hydrolase</keyword>
<evidence type="ECO:0000256" key="12">
    <source>
        <dbReference type="ARBA" id="ARBA00038429"/>
    </source>
</evidence>